<name>A0A1Q9B251_9HYPH</name>
<accession>A0A1Q9B251</accession>
<protein>
    <recommendedName>
        <fullName evidence="3">BrnT family toxin</fullName>
    </recommendedName>
</protein>
<dbReference type="InterPro" id="IPR007460">
    <property type="entry name" value="BrnT_toxin"/>
</dbReference>
<evidence type="ECO:0000313" key="1">
    <source>
        <dbReference type="EMBL" id="OLP62100.1"/>
    </source>
</evidence>
<evidence type="ECO:0000313" key="2">
    <source>
        <dbReference type="Proteomes" id="UP000186364"/>
    </source>
</evidence>
<proteinExistence type="predicted"/>
<organism evidence="1 2">
    <name type="scientific">Xaviernesmea oryzae</name>
    <dbReference type="NCBI Taxonomy" id="464029"/>
    <lineage>
        <taxon>Bacteria</taxon>
        <taxon>Pseudomonadati</taxon>
        <taxon>Pseudomonadota</taxon>
        <taxon>Alphaproteobacteria</taxon>
        <taxon>Hyphomicrobiales</taxon>
        <taxon>Rhizobiaceae</taxon>
        <taxon>Rhizobium/Agrobacterium group</taxon>
        <taxon>Xaviernesmea</taxon>
    </lineage>
</organism>
<dbReference type="Proteomes" id="UP000186364">
    <property type="component" value="Unassembled WGS sequence"/>
</dbReference>
<comment type="caution">
    <text evidence="1">The sequence shown here is derived from an EMBL/GenBank/DDBJ whole genome shotgun (WGS) entry which is preliminary data.</text>
</comment>
<reference evidence="1 2" key="1">
    <citation type="submission" date="2016-09" db="EMBL/GenBank/DDBJ databases">
        <title>Rhizobium sp. nov., a novel species isolated from the rice rhizosphere.</title>
        <authorList>
            <person name="Zhao J."/>
            <person name="Zhang X."/>
        </authorList>
    </citation>
    <scope>NUCLEOTIDE SEQUENCE [LARGE SCALE GENOMIC DNA]</scope>
    <source>
        <strain evidence="1 2">1.7048</strain>
    </source>
</reference>
<dbReference type="InterPro" id="IPR038573">
    <property type="entry name" value="BrnT_sf"/>
</dbReference>
<dbReference type="Pfam" id="PF04365">
    <property type="entry name" value="BrnT_toxin"/>
    <property type="match status" value="1"/>
</dbReference>
<dbReference type="OrthoDB" id="839663at2"/>
<dbReference type="AlphaFoldDB" id="A0A1Q9B251"/>
<evidence type="ECO:0008006" key="3">
    <source>
        <dbReference type="Google" id="ProtNLM"/>
    </source>
</evidence>
<sequence>MKITFDETKRAKTLRERQLDMAHLTIDFFEHATVFEARDDRFMAIGEFDGLAVTVIFKFLGTEAISVISFRRASRKERTWI</sequence>
<dbReference type="Gene3D" id="3.10.450.530">
    <property type="entry name" value="Ribonuclease toxin, BrnT, of type II toxin-antitoxin system"/>
    <property type="match status" value="1"/>
</dbReference>
<dbReference type="RefSeq" id="WP_075625859.1">
    <property type="nucleotide sequence ID" value="NZ_FOAM01000014.1"/>
</dbReference>
<gene>
    <name evidence="1" type="ORF">BJF93_01205</name>
</gene>
<dbReference type="EMBL" id="MKIP01000028">
    <property type="protein sequence ID" value="OLP62100.1"/>
    <property type="molecule type" value="Genomic_DNA"/>
</dbReference>
<keyword evidence="2" id="KW-1185">Reference proteome</keyword>